<evidence type="ECO:0000313" key="2">
    <source>
        <dbReference type="Proteomes" id="UP000198727"/>
    </source>
</evidence>
<proteinExistence type="predicted"/>
<dbReference type="GO" id="GO:0008237">
    <property type="term" value="F:metallopeptidase activity"/>
    <property type="evidence" value="ECO:0007669"/>
    <property type="project" value="UniProtKB-KW"/>
</dbReference>
<name>A0A1I5PAL6_9PSEU</name>
<dbReference type="AlphaFoldDB" id="A0A1I5PAL6"/>
<organism evidence="1 2">
    <name type="scientific">Amycolatopsis arida</name>
    <dbReference type="NCBI Taxonomy" id="587909"/>
    <lineage>
        <taxon>Bacteria</taxon>
        <taxon>Bacillati</taxon>
        <taxon>Actinomycetota</taxon>
        <taxon>Actinomycetes</taxon>
        <taxon>Pseudonocardiales</taxon>
        <taxon>Pseudonocardiaceae</taxon>
        <taxon>Amycolatopsis</taxon>
    </lineage>
</organism>
<dbReference type="OrthoDB" id="5168289at2"/>
<dbReference type="SUPFAM" id="SSF55486">
    <property type="entry name" value="Metalloproteases ('zincins'), catalytic domain"/>
    <property type="match status" value="1"/>
</dbReference>
<keyword evidence="2" id="KW-1185">Reference proteome</keyword>
<evidence type="ECO:0000313" key="1">
    <source>
        <dbReference type="EMBL" id="SFP31129.1"/>
    </source>
</evidence>
<dbReference type="Proteomes" id="UP000198727">
    <property type="component" value="Unassembled WGS sequence"/>
</dbReference>
<gene>
    <name evidence="1" type="ORF">SAMN05421810_102219</name>
</gene>
<protein>
    <submittedName>
        <fullName evidence="1">Predicted metalloprotease</fullName>
    </submittedName>
</protein>
<sequence length="479" mass="49486">MDSDHSPPINSAWAGVAHNERVGNRAGTAITAMLACAALAAGCASVAGRAAPSGSIVADTIRESTVSLVDPGFVRGGDDGAIDRLAATAVADVEAFWRRHYPEVFGQPWRELAGGFVSVDTADPRAEAPPCTDSAALITGNAYYCPAEDVVVWDRAALLPVLAERYGAPAVTMVLAHEMGHAVQHRAGVTGARQPTIVIEAMADCYAGAFLRWVADGSAEHLRLSPAQLDPTLRALVTFRDPVGTDDRDAGAHGGAFDRVSAFLDGYAAGAATCARITADNREFTQRAFTSADDLERGGNLPLPELLPAMARDLGDYFTEVLRDAGTGWSPPPVEAVDAAPGCLAGAQGAVAFCPGEGVRVWPEGMVADIHAGVGDYGTGVLLASRYALGVLHATGRPVAGPDAQRAVLCLAGAYTGSLLRPRRDFTVSPGDLDEAVQVLLGYDYPARDAHGGVIGAGFERVATFREGVLGGAGACGLG</sequence>
<keyword evidence="1" id="KW-0482">Metalloprotease</keyword>
<dbReference type="RefSeq" id="WP_092528932.1">
    <property type="nucleotide sequence ID" value="NZ_FOWW01000002.1"/>
</dbReference>
<reference evidence="2" key="1">
    <citation type="submission" date="2016-10" db="EMBL/GenBank/DDBJ databases">
        <authorList>
            <person name="Varghese N."/>
            <person name="Submissions S."/>
        </authorList>
    </citation>
    <scope>NUCLEOTIDE SEQUENCE [LARGE SCALE GENOMIC DNA]</scope>
    <source>
        <strain evidence="2">CGMCC 4.5579</strain>
    </source>
</reference>
<keyword evidence="1" id="KW-0645">Protease</keyword>
<keyword evidence="1" id="KW-0378">Hydrolase</keyword>
<dbReference type="GO" id="GO:0006508">
    <property type="term" value="P:proteolysis"/>
    <property type="evidence" value="ECO:0007669"/>
    <property type="project" value="UniProtKB-KW"/>
</dbReference>
<dbReference type="EMBL" id="FOWW01000002">
    <property type="protein sequence ID" value="SFP31129.1"/>
    <property type="molecule type" value="Genomic_DNA"/>
</dbReference>
<dbReference type="STRING" id="587909.SAMN05421810_102219"/>
<accession>A0A1I5PAL6</accession>